<dbReference type="GO" id="GO:0000324">
    <property type="term" value="C:fungal-type vacuole"/>
    <property type="evidence" value="ECO:0007669"/>
    <property type="project" value="TreeGrafter"/>
</dbReference>
<evidence type="ECO:0000256" key="5">
    <source>
        <dbReference type="ARBA" id="ARBA00023180"/>
    </source>
</evidence>
<sequence length="647" mass="70003">MKDFSSASDSRAGTKTAPRERPTHLILLGFLAAATCYSGIFLRVRLESLFVSYKVAVSSLSFLVPERLHHIFQTRMRVVLLSVLGLCTGVFSQAGVVDSYIVKMSPIAKAGVLANIGPDGTRSSGAKPGVVIASPSTHDPDYLYTWTRDSSLVFKGIIDWYMRGQDNSLRGLIDDFVTTQTILQQVPNPSGNVSTGGLGEPKFLISLDAFTDGWGRPQRDGPALRSVALITYADWLIAHSNSSHVSKTIWPVVKLDLDYVANKWNISGFDLWEELSSASFFTSAVQHKALRQGVALAKNLGITSVVDNWTTQANNILCLMQTYWNPSELFITSNTQGGRSGKDANSALASIHTFDADAGCDAVTFQPCSDKALASLKVYVDSFRSEYGINKGISVNAAVATGRYTEDIYFGGNPWYLTTAAVSEQLYDALIVWKRQGSLSITSISLPFFRQFIPAVGTGTYTSSSKTYKTLINAIQNHADGFLAVNAKYTPVDGSLAEQYGREDGSPLSATHLTWSYAATLSAFAARKGATPISWGAKGLKAPAVCEDNPGPLVGATFNVVAQTIPGESIYLTGSVDQLKNWSPDNAVPLSAAGYPTWSVSLDLPASTNLEYKYIRKKDGAVTWESDPNNLLTTPDTGSFVVNDNWR</sequence>
<dbReference type="SUPFAM" id="SSF48208">
    <property type="entry name" value="Six-hairpin glycosidases"/>
    <property type="match status" value="1"/>
</dbReference>
<dbReference type="InterPro" id="IPR002044">
    <property type="entry name" value="CBM20"/>
</dbReference>
<dbReference type="InterPro" id="IPR012341">
    <property type="entry name" value="6hp_glycosidase-like_sf"/>
</dbReference>
<keyword evidence="8 9" id="KW-0624">Polysaccharide degradation</keyword>
<dbReference type="FunFam" id="1.50.10.10:FF:000018">
    <property type="entry name" value="Glucoamylase"/>
    <property type="match status" value="1"/>
</dbReference>
<feature type="transmembrane region" description="Helical" evidence="12">
    <location>
        <begin position="78"/>
        <end position="97"/>
    </location>
</feature>
<dbReference type="EC" id="3.2.1.3" evidence="9"/>
<keyword evidence="12" id="KW-0472">Membrane</keyword>
<keyword evidence="12" id="KW-1133">Transmembrane helix</keyword>
<dbReference type="GO" id="GO:0000272">
    <property type="term" value="P:polysaccharide catabolic process"/>
    <property type="evidence" value="ECO:0007669"/>
    <property type="project" value="UniProtKB-KW"/>
</dbReference>
<dbReference type="CDD" id="cd05808">
    <property type="entry name" value="CBM20_alpha_amylase"/>
    <property type="match status" value="1"/>
</dbReference>
<dbReference type="AlphaFoldDB" id="A0A9P5Y6C8"/>
<dbReference type="PRINTS" id="PR00736">
    <property type="entry name" value="GLHYDRLASE15"/>
</dbReference>
<keyword evidence="15" id="KW-1185">Reference proteome</keyword>
<feature type="transmembrane region" description="Helical" evidence="12">
    <location>
        <begin position="25"/>
        <end position="44"/>
    </location>
</feature>
<dbReference type="InterPro" id="IPR000165">
    <property type="entry name" value="Glucoamylase"/>
</dbReference>
<evidence type="ECO:0000256" key="2">
    <source>
        <dbReference type="ARBA" id="ARBA00006188"/>
    </source>
</evidence>
<dbReference type="Pfam" id="PF00686">
    <property type="entry name" value="CBM_20"/>
    <property type="match status" value="1"/>
</dbReference>
<evidence type="ECO:0000256" key="1">
    <source>
        <dbReference type="ARBA" id="ARBA00001863"/>
    </source>
</evidence>
<evidence type="ECO:0000313" key="14">
    <source>
        <dbReference type="EMBL" id="KAF9464148.1"/>
    </source>
</evidence>
<evidence type="ECO:0000259" key="13">
    <source>
        <dbReference type="PROSITE" id="PS51166"/>
    </source>
</evidence>
<gene>
    <name evidence="14" type="ORF">BDZ94DRAFT_1257113</name>
</gene>
<keyword evidence="6 9" id="KW-0119">Carbohydrate metabolism</keyword>
<feature type="active site" description="Proton acceptor" evidence="10">
    <location>
        <position position="270"/>
    </location>
</feature>
<evidence type="ECO:0000256" key="10">
    <source>
        <dbReference type="PIRSR" id="PIRSR001031-1"/>
    </source>
</evidence>
<dbReference type="InterPro" id="IPR013783">
    <property type="entry name" value="Ig-like_fold"/>
</dbReference>
<dbReference type="PROSITE" id="PS51166">
    <property type="entry name" value="CBM20"/>
    <property type="match status" value="1"/>
</dbReference>
<dbReference type="GO" id="GO:0004339">
    <property type="term" value="F:glucan 1,4-alpha-glucosidase activity"/>
    <property type="evidence" value="ECO:0007669"/>
    <property type="project" value="UniProtKB-EC"/>
</dbReference>
<keyword evidence="7 9" id="KW-0326">Glycosidase</keyword>
<name>A0A9P5Y6C8_9AGAR</name>
<protein>
    <recommendedName>
        <fullName evidence="9">Glucoamylase</fullName>
        <ecNumber evidence="9">3.2.1.3</ecNumber>
    </recommendedName>
    <alternativeName>
        <fullName evidence="9">1,4-alpha-D-glucan glucohydrolase</fullName>
    </alternativeName>
    <alternativeName>
        <fullName evidence="9">Glucan 1,4-alpha-glucosidase</fullName>
    </alternativeName>
</protein>
<dbReference type="OrthoDB" id="6123450at2759"/>
<evidence type="ECO:0000256" key="4">
    <source>
        <dbReference type="ARBA" id="ARBA00022801"/>
    </source>
</evidence>
<dbReference type="InterPro" id="IPR008928">
    <property type="entry name" value="6-hairpin_glycosidase_sf"/>
</dbReference>
<organism evidence="14 15">
    <name type="scientific">Collybia nuda</name>
    <dbReference type="NCBI Taxonomy" id="64659"/>
    <lineage>
        <taxon>Eukaryota</taxon>
        <taxon>Fungi</taxon>
        <taxon>Dikarya</taxon>
        <taxon>Basidiomycota</taxon>
        <taxon>Agaricomycotina</taxon>
        <taxon>Agaricomycetes</taxon>
        <taxon>Agaricomycetidae</taxon>
        <taxon>Agaricales</taxon>
        <taxon>Tricholomatineae</taxon>
        <taxon>Clitocybaceae</taxon>
        <taxon>Collybia</taxon>
    </lineage>
</organism>
<dbReference type="Proteomes" id="UP000807353">
    <property type="component" value="Unassembled WGS sequence"/>
</dbReference>
<dbReference type="PIRSF" id="PIRSF001031">
    <property type="entry name" value="Glu-a-glcsd_SBD"/>
    <property type="match status" value="1"/>
</dbReference>
<evidence type="ECO:0000256" key="7">
    <source>
        <dbReference type="ARBA" id="ARBA00023295"/>
    </source>
</evidence>
<feature type="active site" description="Proton donor" evidence="10">
    <location>
        <position position="273"/>
    </location>
</feature>
<dbReference type="PANTHER" id="PTHR31616">
    <property type="entry name" value="TREHALASE"/>
    <property type="match status" value="1"/>
</dbReference>
<evidence type="ECO:0000256" key="6">
    <source>
        <dbReference type="ARBA" id="ARBA00023277"/>
    </source>
</evidence>
<dbReference type="SMART" id="SM01065">
    <property type="entry name" value="CBM_2"/>
    <property type="match status" value="1"/>
</dbReference>
<keyword evidence="5" id="KW-0325">Glycoprotein</keyword>
<dbReference type="GO" id="GO:2001070">
    <property type="term" value="F:starch binding"/>
    <property type="evidence" value="ECO:0007669"/>
    <property type="project" value="InterPro"/>
</dbReference>
<keyword evidence="12" id="KW-0812">Transmembrane</keyword>
<dbReference type="Pfam" id="PF00723">
    <property type="entry name" value="Glyco_hydro_15"/>
    <property type="match status" value="1"/>
</dbReference>
<dbReference type="Gene3D" id="1.50.10.10">
    <property type="match status" value="1"/>
</dbReference>
<comment type="caution">
    <text evidence="14">The sequence shown here is derived from an EMBL/GenBank/DDBJ whole genome shotgun (WGS) entry which is preliminary data.</text>
</comment>
<evidence type="ECO:0000313" key="15">
    <source>
        <dbReference type="Proteomes" id="UP000807353"/>
    </source>
</evidence>
<dbReference type="PROSITE" id="PS00820">
    <property type="entry name" value="GLUCOAMYLASE"/>
    <property type="match status" value="1"/>
</dbReference>
<dbReference type="Gene3D" id="2.60.40.10">
    <property type="entry name" value="Immunoglobulins"/>
    <property type="match status" value="1"/>
</dbReference>
<keyword evidence="3" id="KW-0732">Signal</keyword>
<dbReference type="SUPFAM" id="SSF49452">
    <property type="entry name" value="Starch-binding domain-like"/>
    <property type="match status" value="1"/>
</dbReference>
<evidence type="ECO:0000256" key="12">
    <source>
        <dbReference type="SAM" id="Phobius"/>
    </source>
</evidence>
<feature type="binding site" evidence="11">
    <location>
        <position position="214"/>
    </location>
    <ligand>
        <name>substrate</name>
    </ligand>
</feature>
<feature type="domain" description="CBM20" evidence="13">
    <location>
        <begin position="548"/>
        <end position="647"/>
    </location>
</feature>
<accession>A0A9P5Y6C8</accession>
<dbReference type="EMBL" id="MU150256">
    <property type="protein sequence ID" value="KAF9464148.1"/>
    <property type="molecule type" value="Genomic_DNA"/>
</dbReference>
<comment type="similarity">
    <text evidence="2 9">Belongs to the glycosyl hydrolase 15 family.</text>
</comment>
<evidence type="ECO:0000256" key="3">
    <source>
        <dbReference type="ARBA" id="ARBA00022729"/>
    </source>
</evidence>
<evidence type="ECO:0000256" key="9">
    <source>
        <dbReference type="PIRNR" id="PIRNR001031"/>
    </source>
</evidence>
<dbReference type="InterPro" id="IPR046966">
    <property type="entry name" value="Glucoamylase_active_site"/>
</dbReference>
<keyword evidence="4 9" id="KW-0378">Hydrolase</keyword>
<evidence type="ECO:0000256" key="11">
    <source>
        <dbReference type="PIRSR" id="PIRSR001031-2"/>
    </source>
</evidence>
<comment type="catalytic activity">
    <reaction evidence="1 9">
        <text>Hydrolysis of terminal (1-&gt;4)-linked alpha-D-glucose residues successively from non-reducing ends of the chains with release of beta-D-glucose.</text>
        <dbReference type="EC" id="3.2.1.3"/>
    </reaction>
</comment>
<evidence type="ECO:0000256" key="8">
    <source>
        <dbReference type="ARBA" id="ARBA00023326"/>
    </source>
</evidence>
<dbReference type="InterPro" id="IPR008291">
    <property type="entry name" value="Glucoamylase_SBD"/>
</dbReference>
<dbReference type="PANTHER" id="PTHR31616:SF12">
    <property type="entry name" value="GLUCOAMYLASE"/>
    <property type="match status" value="1"/>
</dbReference>
<dbReference type="InterPro" id="IPR013784">
    <property type="entry name" value="Carb-bd-like_fold"/>
</dbReference>
<reference evidence="14" key="1">
    <citation type="submission" date="2020-11" db="EMBL/GenBank/DDBJ databases">
        <authorList>
            <consortium name="DOE Joint Genome Institute"/>
            <person name="Ahrendt S."/>
            <person name="Riley R."/>
            <person name="Andreopoulos W."/>
            <person name="Labutti K."/>
            <person name="Pangilinan J."/>
            <person name="Ruiz-Duenas F.J."/>
            <person name="Barrasa J.M."/>
            <person name="Sanchez-Garcia M."/>
            <person name="Camarero S."/>
            <person name="Miyauchi S."/>
            <person name="Serrano A."/>
            <person name="Linde D."/>
            <person name="Babiker R."/>
            <person name="Drula E."/>
            <person name="Ayuso-Fernandez I."/>
            <person name="Pacheco R."/>
            <person name="Padilla G."/>
            <person name="Ferreira P."/>
            <person name="Barriuso J."/>
            <person name="Kellner H."/>
            <person name="Castanera R."/>
            <person name="Alfaro M."/>
            <person name="Ramirez L."/>
            <person name="Pisabarro A.G."/>
            <person name="Kuo A."/>
            <person name="Tritt A."/>
            <person name="Lipzen A."/>
            <person name="He G."/>
            <person name="Yan M."/>
            <person name="Ng V."/>
            <person name="Cullen D."/>
            <person name="Martin F."/>
            <person name="Rosso M.-N."/>
            <person name="Henrissat B."/>
            <person name="Hibbett D."/>
            <person name="Martinez A.T."/>
            <person name="Grigoriev I.V."/>
        </authorList>
    </citation>
    <scope>NUCLEOTIDE SEQUENCE</scope>
    <source>
        <strain evidence="14">CBS 247.69</strain>
    </source>
</reference>
<dbReference type="InterPro" id="IPR011613">
    <property type="entry name" value="GH15-like"/>
</dbReference>
<proteinExistence type="inferred from homology"/>